<gene>
    <name evidence="8" type="ORF">ACFO1S_02500</name>
</gene>
<keyword evidence="2" id="KW-0813">Transport</keyword>
<dbReference type="PANTHER" id="PTHR43649:SF33">
    <property type="entry name" value="POLYGALACTURONAN_RHAMNOGALACTURONAN-BINDING PROTEIN YTCQ"/>
    <property type="match status" value="1"/>
</dbReference>
<dbReference type="Proteomes" id="UP001595755">
    <property type="component" value="Unassembled WGS sequence"/>
</dbReference>
<dbReference type="Pfam" id="PF01547">
    <property type="entry name" value="SBP_bac_1"/>
    <property type="match status" value="1"/>
</dbReference>
<dbReference type="RefSeq" id="WP_204600815.1">
    <property type="nucleotide sequence ID" value="NZ_JBHSED010000003.1"/>
</dbReference>
<keyword evidence="7" id="KW-0449">Lipoprotein</keyword>
<evidence type="ECO:0000256" key="6">
    <source>
        <dbReference type="ARBA" id="ARBA00023139"/>
    </source>
</evidence>
<evidence type="ECO:0000256" key="5">
    <source>
        <dbReference type="ARBA" id="ARBA00023136"/>
    </source>
</evidence>
<keyword evidence="6" id="KW-0564">Palmitate</keyword>
<comment type="similarity">
    <text evidence="1">Belongs to the bacterial solute-binding protein 1 family.</text>
</comment>
<dbReference type="InterPro" id="IPR050490">
    <property type="entry name" value="Bact_solute-bd_prot1"/>
</dbReference>
<dbReference type="EMBL" id="JBHSED010000003">
    <property type="protein sequence ID" value="MFC4302310.1"/>
    <property type="molecule type" value="Genomic_DNA"/>
</dbReference>
<evidence type="ECO:0000256" key="2">
    <source>
        <dbReference type="ARBA" id="ARBA00022448"/>
    </source>
</evidence>
<sequence length="440" mass="48456">MKKWMGLTLIIAILGVIIGCGGNQNDKASPSATPGAESAQAGNQPKVKLTIAHLMVEEGARVWVADMISNFTAKYPNVEVEEIAANTDKYNTMLKTKIASDDAPDIMLLVNLNDANRDFLDGGFVLDLTDQPFMSNVNSIERQYIDGKLYALPFDMNANGVIYNKDVFEKAGITEVPRTYSAFKDTLEKLKQAGFAGMAAGFKENYYVNGDIGADWRAGALSVNPEWITQLQDRTLRFADDDQMRGILERLNDRFAYAQTDPFGTDANSALSLVATGKAGIIQHGSFMVDAIKKINPDVRLGFFPFPWSEDKAQNNLPLGSGIGGLAVYKDSPNKEWALKFLEQVATKEMGESLQNNKGGLSLIKDVPLPQNPTFQEIIAYRDSGEVFDYTGIRTNFSTEYSNALAQKTVEFLMDSKRDVDAALKRLDAEFDRIAKTSGK</sequence>
<keyword evidence="3" id="KW-1003">Cell membrane</keyword>
<accession>A0ABV8S5J5</accession>
<dbReference type="PROSITE" id="PS51257">
    <property type="entry name" value="PROKAR_LIPOPROTEIN"/>
    <property type="match status" value="1"/>
</dbReference>
<dbReference type="InterPro" id="IPR006061">
    <property type="entry name" value="SBP_1_CS"/>
</dbReference>
<evidence type="ECO:0000256" key="3">
    <source>
        <dbReference type="ARBA" id="ARBA00022475"/>
    </source>
</evidence>
<keyword evidence="9" id="KW-1185">Reference proteome</keyword>
<dbReference type="InterPro" id="IPR006059">
    <property type="entry name" value="SBP"/>
</dbReference>
<dbReference type="PANTHER" id="PTHR43649">
    <property type="entry name" value="ARABINOSE-BINDING PROTEIN-RELATED"/>
    <property type="match status" value="1"/>
</dbReference>
<evidence type="ECO:0000313" key="8">
    <source>
        <dbReference type="EMBL" id="MFC4302310.1"/>
    </source>
</evidence>
<dbReference type="SUPFAM" id="SSF53850">
    <property type="entry name" value="Periplasmic binding protein-like II"/>
    <property type="match status" value="1"/>
</dbReference>
<keyword evidence="4" id="KW-0732">Signal</keyword>
<keyword evidence="5" id="KW-0472">Membrane</keyword>
<protein>
    <submittedName>
        <fullName evidence="8">ABC transporter substrate-binding protein</fullName>
    </submittedName>
</protein>
<evidence type="ECO:0000256" key="7">
    <source>
        <dbReference type="ARBA" id="ARBA00023288"/>
    </source>
</evidence>
<evidence type="ECO:0000256" key="1">
    <source>
        <dbReference type="ARBA" id="ARBA00008520"/>
    </source>
</evidence>
<evidence type="ECO:0000256" key="4">
    <source>
        <dbReference type="ARBA" id="ARBA00022729"/>
    </source>
</evidence>
<organism evidence="8 9">
    <name type="scientific">Cohnella boryungensis</name>
    <dbReference type="NCBI Taxonomy" id="768479"/>
    <lineage>
        <taxon>Bacteria</taxon>
        <taxon>Bacillati</taxon>
        <taxon>Bacillota</taxon>
        <taxon>Bacilli</taxon>
        <taxon>Bacillales</taxon>
        <taxon>Paenibacillaceae</taxon>
        <taxon>Cohnella</taxon>
    </lineage>
</organism>
<evidence type="ECO:0000313" key="9">
    <source>
        <dbReference type="Proteomes" id="UP001595755"/>
    </source>
</evidence>
<dbReference type="Gene3D" id="3.40.190.10">
    <property type="entry name" value="Periplasmic binding protein-like II"/>
    <property type="match status" value="2"/>
</dbReference>
<name>A0ABV8S5J5_9BACL</name>
<dbReference type="PROSITE" id="PS01037">
    <property type="entry name" value="SBP_BACTERIAL_1"/>
    <property type="match status" value="1"/>
</dbReference>
<comment type="caution">
    <text evidence="8">The sequence shown here is derived from an EMBL/GenBank/DDBJ whole genome shotgun (WGS) entry which is preliminary data.</text>
</comment>
<proteinExistence type="inferred from homology"/>
<reference evidence="9" key="1">
    <citation type="journal article" date="2019" name="Int. J. Syst. Evol. Microbiol.">
        <title>The Global Catalogue of Microorganisms (GCM) 10K type strain sequencing project: providing services to taxonomists for standard genome sequencing and annotation.</title>
        <authorList>
            <consortium name="The Broad Institute Genomics Platform"/>
            <consortium name="The Broad Institute Genome Sequencing Center for Infectious Disease"/>
            <person name="Wu L."/>
            <person name="Ma J."/>
        </authorList>
    </citation>
    <scope>NUCLEOTIDE SEQUENCE [LARGE SCALE GENOMIC DNA]</scope>
    <source>
        <strain evidence="9">CGMCC 4.1641</strain>
    </source>
</reference>